<protein>
    <submittedName>
        <fullName evidence="1">Uncharacterized protein</fullName>
    </submittedName>
</protein>
<evidence type="ECO:0000313" key="2">
    <source>
        <dbReference type="Proteomes" id="UP001208570"/>
    </source>
</evidence>
<sequence length="235" mass="27347">MRSPLPQRQQHQVNVRDRVCRRILMAKGKVVPLRIVQQSFAGSLKAPDVEQAMERLNEEGLGLILIDNKTTARYFQKCPPADVWRNPNSAKYCLDFIRYAEQYSYVLCESWRYNASNLGDRAARNLSFGSLTLNERVCRRILAARGQVIPLRLMQQHFRGAVKASQIVEAMEKLSEEGLGYIIQDSRRAGKFFQKLSLEYVQNNSNFHKYRLSLVKYAQNLNGREWREYTYVPHT</sequence>
<comment type="caution">
    <text evidence="1">The sequence shown here is derived from an EMBL/GenBank/DDBJ whole genome shotgun (WGS) entry which is preliminary data.</text>
</comment>
<evidence type="ECO:0000313" key="1">
    <source>
        <dbReference type="EMBL" id="KAK2151109.1"/>
    </source>
</evidence>
<organism evidence="1 2">
    <name type="scientific">Paralvinella palmiformis</name>
    <dbReference type="NCBI Taxonomy" id="53620"/>
    <lineage>
        <taxon>Eukaryota</taxon>
        <taxon>Metazoa</taxon>
        <taxon>Spiralia</taxon>
        <taxon>Lophotrochozoa</taxon>
        <taxon>Annelida</taxon>
        <taxon>Polychaeta</taxon>
        <taxon>Sedentaria</taxon>
        <taxon>Canalipalpata</taxon>
        <taxon>Terebellida</taxon>
        <taxon>Terebelliformia</taxon>
        <taxon>Alvinellidae</taxon>
        <taxon>Paralvinella</taxon>
    </lineage>
</organism>
<keyword evidence="2" id="KW-1185">Reference proteome</keyword>
<proteinExistence type="predicted"/>
<dbReference type="AlphaFoldDB" id="A0AAD9JDX9"/>
<name>A0AAD9JDX9_9ANNE</name>
<accession>A0AAD9JDX9</accession>
<dbReference type="EMBL" id="JAODUP010000375">
    <property type="protein sequence ID" value="KAK2151109.1"/>
    <property type="molecule type" value="Genomic_DNA"/>
</dbReference>
<gene>
    <name evidence="1" type="ORF">LSH36_375g02003</name>
</gene>
<dbReference type="Proteomes" id="UP001208570">
    <property type="component" value="Unassembled WGS sequence"/>
</dbReference>
<reference evidence="1" key="1">
    <citation type="journal article" date="2023" name="Mol. Biol. Evol.">
        <title>Third-Generation Sequencing Reveals the Adaptive Role of the Epigenome in Three Deep-Sea Polychaetes.</title>
        <authorList>
            <person name="Perez M."/>
            <person name="Aroh O."/>
            <person name="Sun Y."/>
            <person name="Lan Y."/>
            <person name="Juniper S.K."/>
            <person name="Young C.R."/>
            <person name="Angers B."/>
            <person name="Qian P.Y."/>
        </authorList>
    </citation>
    <scope>NUCLEOTIDE SEQUENCE</scope>
    <source>
        <strain evidence="1">P08H-3</strain>
    </source>
</reference>